<dbReference type="PANTHER" id="PTHR40279">
    <property type="entry name" value="PQQC-LIKE PROTEIN"/>
    <property type="match status" value="1"/>
</dbReference>
<dbReference type="SUPFAM" id="SSF48613">
    <property type="entry name" value="Heme oxygenase-like"/>
    <property type="match status" value="1"/>
</dbReference>
<name>A0A8I0MT03_9GAMM</name>
<dbReference type="Gene3D" id="1.20.910.10">
    <property type="entry name" value="Heme oxygenase-like"/>
    <property type="match status" value="1"/>
</dbReference>
<evidence type="ECO:0008006" key="4">
    <source>
        <dbReference type="Google" id="ProtNLM"/>
    </source>
</evidence>
<dbReference type="Proteomes" id="UP000660708">
    <property type="component" value="Unassembled WGS sequence"/>
</dbReference>
<keyword evidence="1" id="KW-0560">Oxidoreductase</keyword>
<evidence type="ECO:0000256" key="1">
    <source>
        <dbReference type="ARBA" id="ARBA00023002"/>
    </source>
</evidence>
<dbReference type="GO" id="GO:0016491">
    <property type="term" value="F:oxidoreductase activity"/>
    <property type="evidence" value="ECO:0007669"/>
    <property type="project" value="UniProtKB-KW"/>
</dbReference>
<dbReference type="InterPro" id="IPR016084">
    <property type="entry name" value="Haem_Oase-like_multi-hlx"/>
</dbReference>
<protein>
    <recommendedName>
        <fullName evidence="4">Iron-containing redox enzyme family protein</fullName>
    </recommendedName>
</protein>
<dbReference type="PANTHER" id="PTHR40279:SF3">
    <property type="entry name" value="4-AMINOBENZOATE SYNTHASE"/>
    <property type="match status" value="1"/>
</dbReference>
<reference evidence="2 3" key="1">
    <citation type="submission" date="2015-06" db="EMBL/GenBank/DDBJ databases">
        <title>Genome sequence of Pseudoalteromonas peptidolytica.</title>
        <authorList>
            <person name="Xie B.-B."/>
            <person name="Rong J.-C."/>
            <person name="Qin Q.-L."/>
            <person name="Zhang Y.-Z."/>
        </authorList>
    </citation>
    <scope>NUCLEOTIDE SEQUENCE [LARGE SCALE GENOMIC DNA]</scope>
    <source>
        <strain evidence="2 3">F12-50-A1</strain>
    </source>
</reference>
<evidence type="ECO:0000313" key="2">
    <source>
        <dbReference type="EMBL" id="MBE0344862.1"/>
    </source>
</evidence>
<sequence length="233" mass="27159">MSIKEKNFTNWSQNQLDSTITGKTLNNDCLNSLSELCSNSEWVREMAVQLYHVVLGFPFHIAGAIATSRDEKLLSILVNNLYSEIGENVGKDHISIYREFLYYLQLDCSRPEPNRLWKETIELEQSCKDNYSNHDMGVKLGALFAFESMSSRMVEKWHNALTVNGYPNNAFRFFTIHIDIEKEHAADILDVCAHYYKKPNFLDMYECGLSDVNSKLVNFWEKAYHYREECNCY</sequence>
<dbReference type="AlphaFoldDB" id="A0A8I0MT03"/>
<proteinExistence type="predicted"/>
<accession>A0A8I0MT03</accession>
<keyword evidence="3" id="KW-1185">Reference proteome</keyword>
<dbReference type="EMBL" id="AQHF01000018">
    <property type="protein sequence ID" value="MBE0344862.1"/>
    <property type="molecule type" value="Genomic_DNA"/>
</dbReference>
<dbReference type="InterPro" id="IPR039068">
    <property type="entry name" value="PqqC-like"/>
</dbReference>
<dbReference type="Pfam" id="PF14518">
    <property type="entry name" value="Haem_oxygenas_2"/>
    <property type="match status" value="1"/>
</dbReference>
<gene>
    <name evidence="2" type="ORF">PPEP_a2543</name>
</gene>
<organism evidence="2 3">
    <name type="scientific">Pseudoalteromonas peptidolytica F12-50-A1</name>
    <dbReference type="NCBI Taxonomy" id="1315280"/>
    <lineage>
        <taxon>Bacteria</taxon>
        <taxon>Pseudomonadati</taxon>
        <taxon>Pseudomonadota</taxon>
        <taxon>Gammaproteobacteria</taxon>
        <taxon>Alteromonadales</taxon>
        <taxon>Pseudoalteromonadaceae</taxon>
        <taxon>Pseudoalteromonas</taxon>
    </lineage>
</organism>
<comment type="caution">
    <text evidence="2">The sequence shown here is derived from an EMBL/GenBank/DDBJ whole genome shotgun (WGS) entry which is preliminary data.</text>
</comment>
<evidence type="ECO:0000313" key="3">
    <source>
        <dbReference type="Proteomes" id="UP000660708"/>
    </source>
</evidence>